<dbReference type="InterPro" id="IPR036259">
    <property type="entry name" value="MFS_trans_sf"/>
</dbReference>
<keyword evidence="9" id="KW-1185">Reference proteome</keyword>
<dbReference type="PANTHER" id="PTHR11654">
    <property type="entry name" value="OLIGOPEPTIDE TRANSPORTER-RELATED"/>
    <property type="match status" value="1"/>
</dbReference>
<dbReference type="Gene3D" id="1.20.1250.20">
    <property type="entry name" value="MFS general substrate transporter like domains"/>
    <property type="match status" value="1"/>
</dbReference>
<feature type="transmembrane region" description="Helical" evidence="7">
    <location>
        <begin position="310"/>
        <end position="327"/>
    </location>
</feature>
<evidence type="ECO:0000256" key="2">
    <source>
        <dbReference type="ARBA" id="ARBA00005982"/>
    </source>
</evidence>
<gene>
    <name evidence="8" type="ORF">SI8410_05007498</name>
</gene>
<feature type="transmembrane region" description="Helical" evidence="7">
    <location>
        <begin position="60"/>
        <end position="77"/>
    </location>
</feature>
<protein>
    <submittedName>
        <fullName evidence="8">Uncharacterized protein</fullName>
    </submittedName>
</protein>
<accession>A0A7I8KIL5</accession>
<evidence type="ECO:0000256" key="3">
    <source>
        <dbReference type="ARBA" id="ARBA00022553"/>
    </source>
</evidence>
<dbReference type="PROSITE" id="PS01022">
    <property type="entry name" value="PTR2_1"/>
    <property type="match status" value="1"/>
</dbReference>
<dbReference type="GO" id="GO:0071916">
    <property type="term" value="F:dipeptide transmembrane transporter activity"/>
    <property type="evidence" value="ECO:0007669"/>
    <property type="project" value="InterPro"/>
</dbReference>
<keyword evidence="6 7" id="KW-0472">Membrane</keyword>
<dbReference type="AlphaFoldDB" id="A0A7I8KIL5"/>
<evidence type="ECO:0000256" key="5">
    <source>
        <dbReference type="ARBA" id="ARBA00022989"/>
    </source>
</evidence>
<dbReference type="Pfam" id="PF00854">
    <property type="entry name" value="PTR2"/>
    <property type="match status" value="1"/>
</dbReference>
<dbReference type="CDD" id="cd17417">
    <property type="entry name" value="MFS_NPF5"/>
    <property type="match status" value="1"/>
</dbReference>
<dbReference type="SUPFAM" id="SSF103473">
    <property type="entry name" value="MFS general substrate transporter"/>
    <property type="match status" value="1"/>
</dbReference>
<dbReference type="FunFam" id="1.20.1250.20:FF:000410">
    <property type="entry name" value="POT family protein"/>
    <property type="match status" value="1"/>
</dbReference>
<feature type="transmembrane region" description="Helical" evidence="7">
    <location>
        <begin position="431"/>
        <end position="452"/>
    </location>
</feature>
<evidence type="ECO:0000313" key="8">
    <source>
        <dbReference type="EMBL" id="CAA7396835.1"/>
    </source>
</evidence>
<keyword evidence="4 7" id="KW-0812">Transmembrane</keyword>
<name>A0A7I8KIL5_SPIIN</name>
<feature type="transmembrane region" description="Helical" evidence="7">
    <location>
        <begin position="266"/>
        <end position="290"/>
    </location>
</feature>
<dbReference type="EMBL" id="LR746268">
    <property type="protein sequence ID" value="CAA7396835.1"/>
    <property type="molecule type" value="Genomic_DNA"/>
</dbReference>
<dbReference type="GO" id="GO:0042937">
    <property type="term" value="F:tripeptide transmembrane transporter activity"/>
    <property type="evidence" value="ECO:0007669"/>
    <property type="project" value="InterPro"/>
</dbReference>
<dbReference type="InterPro" id="IPR044739">
    <property type="entry name" value="NRT1/PTR"/>
</dbReference>
<proteinExistence type="inferred from homology"/>
<keyword evidence="5 7" id="KW-1133">Transmembrane helix</keyword>
<dbReference type="InterPro" id="IPR018456">
    <property type="entry name" value="PTR2_symporter_CS"/>
</dbReference>
<sequence length="508" mass="55838">MEIAERCAYYGMSTNFITYLTGPLGESTASAAASVNTWSGVSSMVPLLGGLLADSFVGRYRTIVIASVVYVLGLGMLTETAVSPYLRPLCGGNDDTEACHPTQFQSAIFFLAIYLVSFAQGAHKPCVQAFGADQFDENDPEEFRSRSSFFNWWYFGMHSGLIFTFVFMNYVQQEISWGFGFGVSCASMALGLALFLIGTPNYRHSILNNKGPVASLAQSSAKEVNEVSEALLPEATSQSSSAEVSQCSSPVEYSNDKSHSQTAREVLRLFPIWASCLMYAVVFAQPATFFTKQGSTMDRRIGRTFNLPPATLQSFVSLSVVIFVPIYDRILVPIARAFTGIPSGLTMLQRIGVGMLISLASMAVAALVEMKRLRTARDFGLIDLPNATIPMSLWWLVPQYVLSGISDSFTMVGLQEFFYDQVPDGLRSLGIALYLSIFGMGSFISSFIISVIDRASRTSGNSWFSDNLNRGHLDYFYGFLAVLSAVALTIFLYLAQIYQYKSKVKDRI</sequence>
<dbReference type="OrthoDB" id="8904098at2759"/>
<organism evidence="8 9">
    <name type="scientific">Spirodela intermedia</name>
    <name type="common">Intermediate duckweed</name>
    <dbReference type="NCBI Taxonomy" id="51605"/>
    <lineage>
        <taxon>Eukaryota</taxon>
        <taxon>Viridiplantae</taxon>
        <taxon>Streptophyta</taxon>
        <taxon>Embryophyta</taxon>
        <taxon>Tracheophyta</taxon>
        <taxon>Spermatophyta</taxon>
        <taxon>Magnoliopsida</taxon>
        <taxon>Liliopsida</taxon>
        <taxon>Araceae</taxon>
        <taxon>Lemnoideae</taxon>
        <taxon>Spirodela</taxon>
    </lineage>
</organism>
<dbReference type="InterPro" id="IPR000109">
    <property type="entry name" value="POT_fam"/>
</dbReference>
<feature type="transmembrane region" description="Helical" evidence="7">
    <location>
        <begin position="152"/>
        <end position="171"/>
    </location>
</feature>
<evidence type="ECO:0000313" key="9">
    <source>
        <dbReference type="Proteomes" id="UP000663760"/>
    </source>
</evidence>
<comment type="subcellular location">
    <subcellularLocation>
        <location evidence="1">Membrane</location>
        <topology evidence="1">Multi-pass membrane protein</topology>
    </subcellularLocation>
</comment>
<evidence type="ECO:0000256" key="1">
    <source>
        <dbReference type="ARBA" id="ARBA00004141"/>
    </source>
</evidence>
<comment type="similarity">
    <text evidence="2">Belongs to the major facilitator superfamily. Proton-dependent oligopeptide transporter (POT/PTR) (TC 2.A.17) family.</text>
</comment>
<feature type="transmembrane region" description="Helical" evidence="7">
    <location>
        <begin position="348"/>
        <end position="368"/>
    </location>
</feature>
<keyword evidence="3" id="KW-0597">Phosphoprotein</keyword>
<evidence type="ECO:0000256" key="4">
    <source>
        <dbReference type="ARBA" id="ARBA00022692"/>
    </source>
</evidence>
<reference evidence="8" key="1">
    <citation type="submission" date="2020-02" db="EMBL/GenBank/DDBJ databases">
        <authorList>
            <person name="Scholz U."/>
            <person name="Mascher M."/>
            <person name="Fiebig A."/>
        </authorList>
    </citation>
    <scope>NUCLEOTIDE SEQUENCE</scope>
</reference>
<evidence type="ECO:0000256" key="7">
    <source>
        <dbReference type="SAM" id="Phobius"/>
    </source>
</evidence>
<dbReference type="Proteomes" id="UP000663760">
    <property type="component" value="Chromosome 5"/>
</dbReference>
<dbReference type="GO" id="GO:0016020">
    <property type="term" value="C:membrane"/>
    <property type="evidence" value="ECO:0007669"/>
    <property type="project" value="UniProtKB-SubCell"/>
</dbReference>
<evidence type="ECO:0000256" key="6">
    <source>
        <dbReference type="ARBA" id="ARBA00023136"/>
    </source>
</evidence>
<feature type="transmembrane region" description="Helical" evidence="7">
    <location>
        <begin position="475"/>
        <end position="495"/>
    </location>
</feature>
<feature type="transmembrane region" description="Helical" evidence="7">
    <location>
        <begin position="177"/>
        <end position="197"/>
    </location>
</feature>